<dbReference type="SFLD" id="SFLDG01152">
    <property type="entry name" value="Main.3:_Omega-_and_Tau-like"/>
    <property type="match status" value="1"/>
</dbReference>
<dbReference type="Gene3D" id="1.20.1050.10">
    <property type="match status" value="1"/>
</dbReference>
<dbReference type="GO" id="GO:0004364">
    <property type="term" value="F:glutathione transferase activity"/>
    <property type="evidence" value="ECO:0007669"/>
    <property type="project" value="UniProtKB-UniRule"/>
</dbReference>
<dbReference type="InterPro" id="IPR036282">
    <property type="entry name" value="Glutathione-S-Trfase_C_sf"/>
</dbReference>
<sequence length="227" mass="26381">MEKERVKLVGFWASPFVHRVKMALKMKGVEYQYIEEDIRNKTPLLFELNPVYKQVPVFVHNGKVLPESRIILEYIDETWKNTPLLLPQDPHQKAMARFWADFSDNQLGKVALEALCSRGERQEKAVISTVEALEKLEQELKGKVFFGGDSIGHLDLVIGWISYFMPLWEELASIKILDSSKLPAVNEWLNRFLTHPMIKDDLPKKEKLYAYFDEVSRRIAPLYGSEI</sequence>
<dbReference type="PROSITE" id="PS50405">
    <property type="entry name" value="GST_CTER"/>
    <property type="match status" value="1"/>
</dbReference>
<dbReference type="SUPFAM" id="SSF47616">
    <property type="entry name" value="GST C-terminal domain-like"/>
    <property type="match status" value="1"/>
</dbReference>
<dbReference type="Gene3D" id="3.40.30.10">
    <property type="entry name" value="Glutaredoxin"/>
    <property type="match status" value="1"/>
</dbReference>
<dbReference type="AlphaFoldDB" id="A0AAV3QST1"/>
<gene>
    <name evidence="7" type="ORF">LIER_21352</name>
</gene>
<protein>
    <recommendedName>
        <fullName evidence="4">Glutathione S-transferase</fullName>
        <ecNumber evidence="4">2.5.1.18</ecNumber>
    </recommendedName>
</protein>
<evidence type="ECO:0000256" key="1">
    <source>
        <dbReference type="ARBA" id="ARBA00009929"/>
    </source>
</evidence>
<evidence type="ECO:0000259" key="5">
    <source>
        <dbReference type="PROSITE" id="PS50404"/>
    </source>
</evidence>
<evidence type="ECO:0000313" key="8">
    <source>
        <dbReference type="Proteomes" id="UP001454036"/>
    </source>
</evidence>
<dbReference type="CDD" id="cd03058">
    <property type="entry name" value="GST_N_Tau"/>
    <property type="match status" value="1"/>
</dbReference>
<evidence type="ECO:0000256" key="2">
    <source>
        <dbReference type="ARBA" id="ARBA00022679"/>
    </source>
</evidence>
<dbReference type="InterPro" id="IPR040079">
    <property type="entry name" value="Glutathione_S-Trfase"/>
</dbReference>
<dbReference type="Proteomes" id="UP001454036">
    <property type="component" value="Unassembled WGS sequence"/>
</dbReference>
<dbReference type="CDD" id="cd03185">
    <property type="entry name" value="GST_C_Tau"/>
    <property type="match status" value="1"/>
</dbReference>
<evidence type="ECO:0000256" key="3">
    <source>
        <dbReference type="ARBA" id="ARBA00047960"/>
    </source>
</evidence>
<feature type="domain" description="GST N-terminal" evidence="5">
    <location>
        <begin position="4"/>
        <end position="83"/>
    </location>
</feature>
<accession>A0AAV3QST1</accession>
<comment type="function">
    <text evidence="4">Is involved in the conjugation of reduced glutathione to a wide number of exogenous and endogenous hydrophobic electrophiles.</text>
</comment>
<reference evidence="7 8" key="1">
    <citation type="submission" date="2024-01" db="EMBL/GenBank/DDBJ databases">
        <title>The complete chloroplast genome sequence of Lithospermum erythrorhizon: insights into the phylogenetic relationship among Boraginaceae species and the maternal lineages of purple gromwells.</title>
        <authorList>
            <person name="Okada T."/>
            <person name="Watanabe K."/>
        </authorList>
    </citation>
    <scope>NUCLEOTIDE SEQUENCE [LARGE SCALE GENOMIC DNA]</scope>
</reference>
<dbReference type="PANTHER" id="PTHR11260">
    <property type="entry name" value="GLUTATHIONE S-TRANSFERASE, GST, SUPERFAMILY, GST DOMAIN CONTAINING"/>
    <property type="match status" value="1"/>
</dbReference>
<feature type="domain" description="GST C-terminal" evidence="6">
    <location>
        <begin position="89"/>
        <end position="222"/>
    </location>
</feature>
<evidence type="ECO:0000259" key="6">
    <source>
        <dbReference type="PROSITE" id="PS50405"/>
    </source>
</evidence>
<keyword evidence="2 4" id="KW-0808">Transferase</keyword>
<dbReference type="EC" id="2.5.1.18" evidence="4"/>
<comment type="subcellular location">
    <subcellularLocation>
        <location evidence="4">Cytoplasm</location>
        <location evidence="4">Cytosol</location>
    </subcellularLocation>
</comment>
<dbReference type="InterPro" id="IPR045074">
    <property type="entry name" value="GST_C_Tau"/>
</dbReference>
<name>A0AAV3QST1_LITER</name>
<comment type="similarity">
    <text evidence="1">Belongs to the GST superfamily. HSP26 family.</text>
</comment>
<dbReference type="InterPro" id="IPR004045">
    <property type="entry name" value="Glutathione_S-Trfase_N"/>
</dbReference>
<dbReference type="InterPro" id="IPR045073">
    <property type="entry name" value="Omega/Tau-like"/>
</dbReference>
<evidence type="ECO:0000256" key="4">
    <source>
        <dbReference type="RuleBase" id="RU369102"/>
    </source>
</evidence>
<dbReference type="SUPFAM" id="SSF52833">
    <property type="entry name" value="Thioredoxin-like"/>
    <property type="match status" value="1"/>
</dbReference>
<dbReference type="PANTHER" id="PTHR11260:SF474">
    <property type="entry name" value="GLUTATHIONE TRANSFERASE"/>
    <property type="match status" value="1"/>
</dbReference>
<dbReference type="InterPro" id="IPR036249">
    <property type="entry name" value="Thioredoxin-like_sf"/>
</dbReference>
<proteinExistence type="inferred from homology"/>
<keyword evidence="8" id="KW-1185">Reference proteome</keyword>
<dbReference type="SFLD" id="SFLDS00019">
    <property type="entry name" value="Glutathione_Transferase_(cytos"/>
    <property type="match status" value="1"/>
</dbReference>
<dbReference type="FunFam" id="3.40.30.10:FF:000014">
    <property type="entry name" value="Tau class glutathione S-transferase"/>
    <property type="match status" value="1"/>
</dbReference>
<dbReference type="SFLD" id="SFLDG00358">
    <property type="entry name" value="Main_(cytGST)"/>
    <property type="match status" value="1"/>
</dbReference>
<comment type="caution">
    <text evidence="7">The sequence shown here is derived from an EMBL/GenBank/DDBJ whole genome shotgun (WGS) entry which is preliminary data.</text>
</comment>
<comment type="catalytic activity">
    <reaction evidence="3 4">
        <text>RX + glutathione = an S-substituted glutathione + a halide anion + H(+)</text>
        <dbReference type="Rhea" id="RHEA:16437"/>
        <dbReference type="ChEBI" id="CHEBI:15378"/>
        <dbReference type="ChEBI" id="CHEBI:16042"/>
        <dbReference type="ChEBI" id="CHEBI:17792"/>
        <dbReference type="ChEBI" id="CHEBI:57925"/>
        <dbReference type="ChEBI" id="CHEBI:90779"/>
        <dbReference type="EC" id="2.5.1.18"/>
    </reaction>
</comment>
<dbReference type="EMBL" id="BAABME010005612">
    <property type="protein sequence ID" value="GAA0166123.1"/>
    <property type="molecule type" value="Genomic_DNA"/>
</dbReference>
<dbReference type="FunFam" id="1.20.1050.10:FF:000012">
    <property type="entry name" value="Tau class glutathione S-transferase"/>
    <property type="match status" value="1"/>
</dbReference>
<keyword evidence="4" id="KW-0963">Cytoplasm</keyword>
<evidence type="ECO:0000313" key="7">
    <source>
        <dbReference type="EMBL" id="GAA0166123.1"/>
    </source>
</evidence>
<dbReference type="InterPro" id="IPR010987">
    <property type="entry name" value="Glutathione-S-Trfase_C-like"/>
</dbReference>
<dbReference type="PROSITE" id="PS50404">
    <property type="entry name" value="GST_NTER"/>
    <property type="match status" value="1"/>
</dbReference>
<dbReference type="GO" id="GO:0006749">
    <property type="term" value="P:glutathione metabolic process"/>
    <property type="evidence" value="ECO:0007669"/>
    <property type="project" value="InterPro"/>
</dbReference>
<dbReference type="GO" id="GO:0005829">
    <property type="term" value="C:cytosol"/>
    <property type="evidence" value="ECO:0007669"/>
    <property type="project" value="UniProtKB-SubCell"/>
</dbReference>
<organism evidence="7 8">
    <name type="scientific">Lithospermum erythrorhizon</name>
    <name type="common">Purple gromwell</name>
    <name type="synonym">Lithospermum officinale var. erythrorhizon</name>
    <dbReference type="NCBI Taxonomy" id="34254"/>
    <lineage>
        <taxon>Eukaryota</taxon>
        <taxon>Viridiplantae</taxon>
        <taxon>Streptophyta</taxon>
        <taxon>Embryophyta</taxon>
        <taxon>Tracheophyta</taxon>
        <taxon>Spermatophyta</taxon>
        <taxon>Magnoliopsida</taxon>
        <taxon>eudicotyledons</taxon>
        <taxon>Gunneridae</taxon>
        <taxon>Pentapetalae</taxon>
        <taxon>asterids</taxon>
        <taxon>lamiids</taxon>
        <taxon>Boraginales</taxon>
        <taxon>Boraginaceae</taxon>
        <taxon>Boraginoideae</taxon>
        <taxon>Lithospermeae</taxon>
        <taxon>Lithospermum</taxon>
    </lineage>
</organism>
<dbReference type="Pfam" id="PF02798">
    <property type="entry name" value="GST_N"/>
    <property type="match status" value="1"/>
</dbReference>